<keyword evidence="10" id="KW-1185">Reference proteome</keyword>
<keyword evidence="6" id="KW-0408">Iron</keyword>
<comment type="caution">
    <text evidence="9">The sequence shown here is derived from an EMBL/GenBank/DDBJ whole genome shotgun (WGS) entry which is preliminary data.</text>
</comment>
<protein>
    <submittedName>
        <fullName evidence="9">Uncharacterized protein</fullName>
    </submittedName>
</protein>
<evidence type="ECO:0000256" key="4">
    <source>
        <dbReference type="ARBA" id="ARBA00022723"/>
    </source>
</evidence>
<name>A0AAP0R9A7_LIQFO</name>
<dbReference type="GO" id="GO:0005506">
    <property type="term" value="F:iron ion binding"/>
    <property type="evidence" value="ECO:0007669"/>
    <property type="project" value="InterPro"/>
</dbReference>
<dbReference type="PANTHER" id="PTHR47955">
    <property type="entry name" value="CYTOCHROME P450 FAMILY 71 PROTEIN"/>
    <property type="match status" value="1"/>
</dbReference>
<feature type="transmembrane region" description="Helical" evidence="8">
    <location>
        <begin position="6"/>
        <end position="27"/>
    </location>
</feature>
<dbReference type="PRINTS" id="PR00463">
    <property type="entry name" value="EP450I"/>
</dbReference>
<dbReference type="GO" id="GO:0016705">
    <property type="term" value="F:oxidoreductase activity, acting on paired donors, with incorporation or reduction of molecular oxygen"/>
    <property type="evidence" value="ECO:0007669"/>
    <property type="project" value="InterPro"/>
</dbReference>
<evidence type="ECO:0000256" key="7">
    <source>
        <dbReference type="ARBA" id="ARBA00023033"/>
    </source>
</evidence>
<evidence type="ECO:0000256" key="2">
    <source>
        <dbReference type="ARBA" id="ARBA00010617"/>
    </source>
</evidence>
<keyword evidence="8" id="KW-1133">Transmembrane helix</keyword>
<keyword evidence="8" id="KW-0472">Membrane</keyword>
<organism evidence="9 10">
    <name type="scientific">Liquidambar formosana</name>
    <name type="common">Formosan gum</name>
    <dbReference type="NCBI Taxonomy" id="63359"/>
    <lineage>
        <taxon>Eukaryota</taxon>
        <taxon>Viridiplantae</taxon>
        <taxon>Streptophyta</taxon>
        <taxon>Embryophyta</taxon>
        <taxon>Tracheophyta</taxon>
        <taxon>Spermatophyta</taxon>
        <taxon>Magnoliopsida</taxon>
        <taxon>eudicotyledons</taxon>
        <taxon>Gunneridae</taxon>
        <taxon>Pentapetalae</taxon>
        <taxon>Saxifragales</taxon>
        <taxon>Altingiaceae</taxon>
        <taxon>Liquidambar</taxon>
    </lineage>
</organism>
<keyword evidence="5" id="KW-0560">Oxidoreductase</keyword>
<dbReference type="InterPro" id="IPR002401">
    <property type="entry name" value="Cyt_P450_E_grp-I"/>
</dbReference>
<dbReference type="Pfam" id="PF00067">
    <property type="entry name" value="p450"/>
    <property type="match status" value="1"/>
</dbReference>
<evidence type="ECO:0000256" key="5">
    <source>
        <dbReference type="ARBA" id="ARBA00023002"/>
    </source>
</evidence>
<evidence type="ECO:0000256" key="6">
    <source>
        <dbReference type="ARBA" id="ARBA00023004"/>
    </source>
</evidence>
<dbReference type="InterPro" id="IPR001128">
    <property type="entry name" value="Cyt_P450"/>
</dbReference>
<evidence type="ECO:0000256" key="1">
    <source>
        <dbReference type="ARBA" id="ARBA00001971"/>
    </source>
</evidence>
<evidence type="ECO:0000256" key="8">
    <source>
        <dbReference type="SAM" id="Phobius"/>
    </source>
</evidence>
<dbReference type="PANTHER" id="PTHR47955:SF19">
    <property type="entry name" value="CYTOCHROME P450 71A9-LIKE ISOFORM X1"/>
    <property type="match status" value="1"/>
</dbReference>
<keyword evidence="7" id="KW-0503">Monooxygenase</keyword>
<dbReference type="GO" id="GO:0004497">
    <property type="term" value="F:monooxygenase activity"/>
    <property type="evidence" value="ECO:0007669"/>
    <property type="project" value="UniProtKB-KW"/>
</dbReference>
<dbReference type="AlphaFoldDB" id="A0AAP0R9A7"/>
<dbReference type="SUPFAM" id="SSF48264">
    <property type="entry name" value="Cytochrome P450"/>
    <property type="match status" value="1"/>
</dbReference>
<dbReference type="InterPro" id="IPR036396">
    <property type="entry name" value="Cyt_P450_sf"/>
</dbReference>
<reference evidence="9 10" key="1">
    <citation type="journal article" date="2024" name="Plant J.">
        <title>Genome sequences and population genomics reveal climatic adaptation and genomic divergence between two closely related sweetgum species.</title>
        <authorList>
            <person name="Xu W.Q."/>
            <person name="Ren C.Q."/>
            <person name="Zhang X.Y."/>
            <person name="Comes H.P."/>
            <person name="Liu X.H."/>
            <person name="Li Y.G."/>
            <person name="Kettle C.J."/>
            <person name="Jalonen R."/>
            <person name="Gaisberger H."/>
            <person name="Ma Y.Z."/>
            <person name="Qiu Y.X."/>
        </authorList>
    </citation>
    <scope>NUCLEOTIDE SEQUENCE [LARGE SCALE GENOMIC DNA]</scope>
    <source>
        <strain evidence="9">Hangzhou</strain>
    </source>
</reference>
<sequence length="321" mass="36370">MAFFPSSPGWFHILMFLLLSVFSLFLLKQRKKGKDGAKLPPSPPRLPIIGNLHQLGKFPHHSFWKLSQKYGPLMLLHLGSIPTLVISSAEMAEEVLKTHDLDCCSRPHLPGPKKLSYSYLDVAFSPYSNFWKEKRKIFVSELLSAKGVPSLCNAREEEVNRMISSISEAIPNPVNLNEVIFALTDGIIGTFAFGKSYGGKQFENQKFRLVLDEAMNMLDSFSAEDFFPLVGRIVDALRGLGARLNKSFRGLDGYFEMVFDERLDPAARPKPVPEDLVDVLVGLWKERSGDLHMTKDHVKALLMVKMKLPYFIFIFKIFCIK</sequence>
<proteinExistence type="inferred from homology"/>
<comment type="cofactor">
    <cofactor evidence="1">
        <name>heme</name>
        <dbReference type="ChEBI" id="CHEBI:30413"/>
    </cofactor>
</comment>
<accession>A0AAP0R9A7</accession>
<evidence type="ECO:0000313" key="10">
    <source>
        <dbReference type="Proteomes" id="UP001415857"/>
    </source>
</evidence>
<dbReference type="GO" id="GO:0020037">
    <property type="term" value="F:heme binding"/>
    <property type="evidence" value="ECO:0007669"/>
    <property type="project" value="InterPro"/>
</dbReference>
<dbReference type="Gene3D" id="1.10.630.10">
    <property type="entry name" value="Cytochrome P450"/>
    <property type="match status" value="1"/>
</dbReference>
<keyword evidence="3" id="KW-0349">Heme</keyword>
<keyword evidence="8" id="KW-0812">Transmembrane</keyword>
<keyword evidence="4" id="KW-0479">Metal-binding</keyword>
<comment type="similarity">
    <text evidence="2">Belongs to the cytochrome P450 family.</text>
</comment>
<dbReference type="EMBL" id="JBBPBK010000013">
    <property type="protein sequence ID" value="KAK9272668.1"/>
    <property type="molecule type" value="Genomic_DNA"/>
</dbReference>
<gene>
    <name evidence="9" type="ORF">L1049_003044</name>
</gene>
<dbReference type="Proteomes" id="UP001415857">
    <property type="component" value="Unassembled WGS sequence"/>
</dbReference>
<evidence type="ECO:0000256" key="3">
    <source>
        <dbReference type="ARBA" id="ARBA00022617"/>
    </source>
</evidence>
<evidence type="ECO:0000313" key="9">
    <source>
        <dbReference type="EMBL" id="KAK9272668.1"/>
    </source>
</evidence>